<evidence type="ECO:0000313" key="4">
    <source>
        <dbReference type="EMBL" id="MBB5514709.1"/>
    </source>
</evidence>
<dbReference type="PANTHER" id="PTHR10584:SF166">
    <property type="entry name" value="RIBOKINASE"/>
    <property type="match status" value="1"/>
</dbReference>
<dbReference type="AlphaFoldDB" id="A0A840WHW6"/>
<proteinExistence type="predicted"/>
<evidence type="ECO:0000313" key="5">
    <source>
        <dbReference type="Proteomes" id="UP000553766"/>
    </source>
</evidence>
<dbReference type="Pfam" id="PF00294">
    <property type="entry name" value="PfkB"/>
    <property type="match status" value="2"/>
</dbReference>
<name>A0A840WHW6_9RHOB</name>
<comment type="caution">
    <text evidence="4">The sequence shown here is derived from an EMBL/GenBank/DDBJ whole genome shotgun (WGS) entry which is preliminary data.</text>
</comment>
<reference evidence="4 5" key="1">
    <citation type="submission" date="2020-08" db="EMBL/GenBank/DDBJ databases">
        <title>Genomic Encyclopedia of Type Strains, Phase IV (KMG-IV): sequencing the most valuable type-strain genomes for metagenomic binning, comparative biology and taxonomic classification.</title>
        <authorList>
            <person name="Goeker M."/>
        </authorList>
    </citation>
    <scope>NUCLEOTIDE SEQUENCE [LARGE SCALE GENOMIC DNA]</scope>
    <source>
        <strain evidence="4 5">DSM 103377</strain>
    </source>
</reference>
<keyword evidence="5" id="KW-1185">Reference proteome</keyword>
<sequence length="286" mass="29428">MTSITCIGASHWDTIAQATHPIRPSDDVPGQVVRRPGGVAYNIARALAARRLKVQLLTAVGADADGDILINEAQLAGIDMRHAARLNHTTDQYVAIEGISGDLFGAVADARCLEQAGMRLFDGVMEKGLGGIVLLDSNLTLSTLDTLVSSPLLRRADVRLVSASPAKVTRFMGLLTQTSPMIYANLAEANALLPGTYREATAAALALCDMGARAALVTHGAGEAAYADGGRVIAASPPPVRGGVTGAGDALIAGHVAAQIDGRADWDALNAGLRAAANHISGSRPA</sequence>
<dbReference type="InterPro" id="IPR011611">
    <property type="entry name" value="PfkB_dom"/>
</dbReference>
<gene>
    <name evidence="4" type="ORF">FHS89_000715</name>
</gene>
<accession>A0A840WHW6</accession>
<dbReference type="SUPFAM" id="SSF53613">
    <property type="entry name" value="Ribokinase-like"/>
    <property type="match status" value="1"/>
</dbReference>
<feature type="domain" description="Carbohydrate kinase PfkB" evidence="3">
    <location>
        <begin position="181"/>
        <end position="278"/>
    </location>
</feature>
<protein>
    <submittedName>
        <fullName evidence="4">Sugar/nucleoside kinase (Ribokinase family)</fullName>
    </submittedName>
</protein>
<keyword evidence="1" id="KW-0808">Transferase</keyword>
<dbReference type="EMBL" id="JACIJS010000002">
    <property type="protein sequence ID" value="MBB5514709.1"/>
    <property type="molecule type" value="Genomic_DNA"/>
</dbReference>
<dbReference type="Proteomes" id="UP000553766">
    <property type="component" value="Unassembled WGS sequence"/>
</dbReference>
<dbReference type="PANTHER" id="PTHR10584">
    <property type="entry name" value="SUGAR KINASE"/>
    <property type="match status" value="1"/>
</dbReference>
<dbReference type="InterPro" id="IPR029056">
    <property type="entry name" value="Ribokinase-like"/>
</dbReference>
<evidence type="ECO:0000256" key="2">
    <source>
        <dbReference type="ARBA" id="ARBA00022777"/>
    </source>
</evidence>
<keyword evidence="2 4" id="KW-0418">Kinase</keyword>
<evidence type="ECO:0000259" key="3">
    <source>
        <dbReference type="Pfam" id="PF00294"/>
    </source>
</evidence>
<feature type="domain" description="Carbohydrate kinase PfkB" evidence="3">
    <location>
        <begin position="1"/>
        <end position="92"/>
    </location>
</feature>
<dbReference type="GO" id="GO:0016301">
    <property type="term" value="F:kinase activity"/>
    <property type="evidence" value="ECO:0007669"/>
    <property type="project" value="UniProtKB-KW"/>
</dbReference>
<dbReference type="Gene3D" id="3.40.1190.20">
    <property type="match status" value="1"/>
</dbReference>
<evidence type="ECO:0000256" key="1">
    <source>
        <dbReference type="ARBA" id="ARBA00022679"/>
    </source>
</evidence>
<organism evidence="4 5">
    <name type="scientific">Rubricella aquisinus</name>
    <dbReference type="NCBI Taxonomy" id="2028108"/>
    <lineage>
        <taxon>Bacteria</taxon>
        <taxon>Pseudomonadati</taxon>
        <taxon>Pseudomonadota</taxon>
        <taxon>Alphaproteobacteria</taxon>
        <taxon>Rhodobacterales</taxon>
        <taxon>Paracoccaceae</taxon>
        <taxon>Rubricella</taxon>
    </lineage>
</organism>
<dbReference type="RefSeq" id="WP_184008613.1">
    <property type="nucleotide sequence ID" value="NZ_JACIJS010000002.1"/>
</dbReference>